<dbReference type="OrthoDB" id="313579at2759"/>
<organism evidence="2 3">
    <name type="scientific">Stentor coeruleus</name>
    <dbReference type="NCBI Taxonomy" id="5963"/>
    <lineage>
        <taxon>Eukaryota</taxon>
        <taxon>Sar</taxon>
        <taxon>Alveolata</taxon>
        <taxon>Ciliophora</taxon>
        <taxon>Postciliodesmatophora</taxon>
        <taxon>Heterotrichea</taxon>
        <taxon>Heterotrichida</taxon>
        <taxon>Stentoridae</taxon>
        <taxon>Stentor</taxon>
    </lineage>
</organism>
<sequence>MKARTQKIDTNKTRALLCSYIEDLSLNFLEKRARDKCYKENVLEELQDVIEVLIDREKDLKSTAEMALSILDNNEKLKLKNSKVKSKLIHALDKTHHQSIEIQTLQESLISSETRYEETSKALAETEEIMLLNSAELNRIHQEHNSQSKTTSNDEDFDLIKKEYQLELESLQKKNSHLLKDYKTINELFDNNNKELNQLKIDYSKLESRYAKLQENYKESEKSRDFQSEKIEKLDNDVKTLSSKCERLQSLSDRLEEDLSVLRIIDTDMSSKQGMSHAISLQSELESLADDYDDSACKSVINKGNESIEDMLFIKNPNNQLLTPKTSAFSWPNTSRDINIQSEAGITIFPNKIIRKPPPEEYFLLTVQAVKMNSPYADKGLNLNTQELYYNAVEEGIPFHKWHVWIESQLNQNYVQGLYKKSSKSIWKRFGKKMCF</sequence>
<proteinExistence type="predicted"/>
<dbReference type="Proteomes" id="UP000187209">
    <property type="component" value="Unassembled WGS sequence"/>
</dbReference>
<accession>A0A1R2C229</accession>
<dbReference type="SUPFAM" id="SSF57997">
    <property type="entry name" value="Tropomyosin"/>
    <property type="match status" value="1"/>
</dbReference>
<dbReference type="EMBL" id="MPUH01000316">
    <property type="protein sequence ID" value="OMJ83094.1"/>
    <property type="molecule type" value="Genomic_DNA"/>
</dbReference>
<name>A0A1R2C229_9CILI</name>
<comment type="caution">
    <text evidence="2">The sequence shown here is derived from an EMBL/GenBank/DDBJ whole genome shotgun (WGS) entry which is preliminary data.</text>
</comment>
<evidence type="ECO:0000256" key="1">
    <source>
        <dbReference type="SAM" id="Coils"/>
    </source>
</evidence>
<dbReference type="AlphaFoldDB" id="A0A1R2C229"/>
<feature type="coiled-coil region" evidence="1">
    <location>
        <begin position="161"/>
        <end position="258"/>
    </location>
</feature>
<keyword evidence="3" id="KW-1185">Reference proteome</keyword>
<evidence type="ECO:0000313" key="2">
    <source>
        <dbReference type="EMBL" id="OMJ83094.1"/>
    </source>
</evidence>
<evidence type="ECO:0000313" key="3">
    <source>
        <dbReference type="Proteomes" id="UP000187209"/>
    </source>
</evidence>
<gene>
    <name evidence="2" type="ORF">SteCoe_16076</name>
</gene>
<reference evidence="2 3" key="1">
    <citation type="submission" date="2016-11" db="EMBL/GenBank/DDBJ databases">
        <title>The macronuclear genome of Stentor coeruleus: a giant cell with tiny introns.</title>
        <authorList>
            <person name="Slabodnick M."/>
            <person name="Ruby J.G."/>
            <person name="Reiff S.B."/>
            <person name="Swart E.C."/>
            <person name="Gosai S."/>
            <person name="Prabakaran S."/>
            <person name="Witkowska E."/>
            <person name="Larue G.E."/>
            <person name="Fisher S."/>
            <person name="Freeman R.M."/>
            <person name="Gunawardena J."/>
            <person name="Chu W."/>
            <person name="Stover N.A."/>
            <person name="Gregory B.D."/>
            <person name="Nowacki M."/>
            <person name="Derisi J."/>
            <person name="Roy S.W."/>
            <person name="Marshall W.F."/>
            <person name="Sood P."/>
        </authorList>
    </citation>
    <scope>NUCLEOTIDE SEQUENCE [LARGE SCALE GENOMIC DNA]</scope>
    <source>
        <strain evidence="2">WM001</strain>
    </source>
</reference>
<protein>
    <submittedName>
        <fullName evidence="2">Uncharacterized protein</fullName>
    </submittedName>
</protein>
<keyword evidence="1" id="KW-0175">Coiled coil</keyword>